<name>A0A1A8UCD8_NOTFU</name>
<gene>
    <name evidence="2" type="primary">Nfu_g_1_013084</name>
</gene>
<evidence type="ECO:0000313" key="2">
    <source>
        <dbReference type="EMBL" id="SBS45271.1"/>
    </source>
</evidence>
<reference evidence="2" key="1">
    <citation type="submission" date="2016-05" db="EMBL/GenBank/DDBJ databases">
        <authorList>
            <person name="Lavstsen T."/>
            <person name="Jespersen J.S."/>
        </authorList>
    </citation>
    <scope>NUCLEOTIDE SEQUENCE</scope>
    <source>
        <tissue evidence="2">Brain</tissue>
    </source>
</reference>
<organism evidence="2">
    <name type="scientific">Nothobranchius furzeri</name>
    <name type="common">Turquoise killifish</name>
    <dbReference type="NCBI Taxonomy" id="105023"/>
    <lineage>
        <taxon>Eukaryota</taxon>
        <taxon>Metazoa</taxon>
        <taxon>Chordata</taxon>
        <taxon>Craniata</taxon>
        <taxon>Vertebrata</taxon>
        <taxon>Euteleostomi</taxon>
        <taxon>Actinopterygii</taxon>
        <taxon>Neopterygii</taxon>
        <taxon>Teleostei</taxon>
        <taxon>Neoteleostei</taxon>
        <taxon>Acanthomorphata</taxon>
        <taxon>Ovalentaria</taxon>
        <taxon>Atherinomorphae</taxon>
        <taxon>Cyprinodontiformes</taxon>
        <taxon>Nothobranchiidae</taxon>
        <taxon>Nothobranchius</taxon>
    </lineage>
</organism>
<feature type="non-terminal residue" evidence="2">
    <location>
        <position position="1"/>
    </location>
</feature>
<dbReference type="AlphaFoldDB" id="A0A1A8UCD8"/>
<dbReference type="EMBL" id="HAEJ01004814">
    <property type="protein sequence ID" value="SBS45271.1"/>
    <property type="molecule type" value="Transcribed_RNA"/>
</dbReference>
<reference evidence="2" key="2">
    <citation type="submission" date="2016-06" db="EMBL/GenBank/DDBJ databases">
        <title>The genome of a short-lived fish provides insights into sex chromosome evolution and the genetic control of aging.</title>
        <authorList>
            <person name="Reichwald K."/>
            <person name="Felder M."/>
            <person name="Petzold A."/>
            <person name="Koch P."/>
            <person name="Groth M."/>
            <person name="Platzer M."/>
        </authorList>
    </citation>
    <scope>NUCLEOTIDE SEQUENCE</scope>
    <source>
        <tissue evidence="2">Brain</tissue>
    </source>
</reference>
<protein>
    <submittedName>
        <fullName evidence="2">Uncharacterized protein</fullName>
    </submittedName>
</protein>
<feature type="region of interest" description="Disordered" evidence="1">
    <location>
        <begin position="1"/>
        <end position="53"/>
    </location>
</feature>
<evidence type="ECO:0000256" key="1">
    <source>
        <dbReference type="SAM" id="MobiDB-lite"/>
    </source>
</evidence>
<sequence>GTRHNGKSGNYQHLHPQTDFHQDRRLQRTDDAAPVDQSVNSWERQKLHGYTSC</sequence>
<proteinExistence type="predicted"/>
<feature type="compositionally biased region" description="Basic and acidic residues" evidence="1">
    <location>
        <begin position="16"/>
        <end position="31"/>
    </location>
</feature>
<accession>A0A1A8UCD8</accession>